<dbReference type="EMBL" id="WJQU01002742">
    <property type="protein sequence ID" value="KAJ6630918.1"/>
    <property type="molecule type" value="Genomic_DNA"/>
</dbReference>
<evidence type="ECO:0000313" key="2">
    <source>
        <dbReference type="EMBL" id="KAJ6630918.1"/>
    </source>
</evidence>
<dbReference type="InterPro" id="IPR016197">
    <property type="entry name" value="Chromo-like_dom_sf"/>
</dbReference>
<organism evidence="2 3">
    <name type="scientific">Pseudolycoriella hygida</name>
    <dbReference type="NCBI Taxonomy" id="35572"/>
    <lineage>
        <taxon>Eukaryota</taxon>
        <taxon>Metazoa</taxon>
        <taxon>Ecdysozoa</taxon>
        <taxon>Arthropoda</taxon>
        <taxon>Hexapoda</taxon>
        <taxon>Insecta</taxon>
        <taxon>Pterygota</taxon>
        <taxon>Neoptera</taxon>
        <taxon>Endopterygota</taxon>
        <taxon>Diptera</taxon>
        <taxon>Nematocera</taxon>
        <taxon>Sciaroidea</taxon>
        <taxon>Sciaridae</taxon>
        <taxon>Pseudolycoriella</taxon>
    </lineage>
</organism>
<feature type="non-terminal residue" evidence="2">
    <location>
        <position position="220"/>
    </location>
</feature>
<dbReference type="GO" id="GO:0005694">
    <property type="term" value="C:chromosome"/>
    <property type="evidence" value="ECO:0007669"/>
    <property type="project" value="UniProtKB-ARBA"/>
</dbReference>
<evidence type="ECO:0000313" key="3">
    <source>
        <dbReference type="Proteomes" id="UP001151699"/>
    </source>
</evidence>
<dbReference type="Proteomes" id="UP001151699">
    <property type="component" value="Unassembled WGS sequence"/>
</dbReference>
<feature type="non-terminal residue" evidence="2">
    <location>
        <position position="1"/>
    </location>
</feature>
<dbReference type="SUPFAM" id="SSF54160">
    <property type="entry name" value="Chromo domain-like"/>
    <property type="match status" value="1"/>
</dbReference>
<dbReference type="Gene3D" id="2.40.50.40">
    <property type="match status" value="1"/>
</dbReference>
<feature type="domain" description="Chromo" evidence="1">
    <location>
        <begin position="1"/>
        <end position="37"/>
    </location>
</feature>
<gene>
    <name evidence="2" type="ORF">Bhyg_15831</name>
</gene>
<dbReference type="InterPro" id="IPR000953">
    <property type="entry name" value="Chromo/chromo_shadow_dom"/>
</dbReference>
<reference evidence="2" key="1">
    <citation type="submission" date="2022-07" db="EMBL/GenBank/DDBJ databases">
        <authorList>
            <person name="Trinca V."/>
            <person name="Uliana J.V.C."/>
            <person name="Torres T.T."/>
            <person name="Ward R.J."/>
            <person name="Monesi N."/>
        </authorList>
    </citation>
    <scope>NUCLEOTIDE SEQUENCE</scope>
    <source>
        <strain evidence="2">HSMRA1968</strain>
        <tissue evidence="2">Whole embryos</tissue>
    </source>
</reference>
<dbReference type="PROSITE" id="PS50013">
    <property type="entry name" value="CHROMO_2"/>
    <property type="match status" value="1"/>
</dbReference>
<comment type="caution">
    <text evidence="2">The sequence shown here is derived from an EMBL/GenBank/DDBJ whole genome shotgun (WGS) entry which is preliminary data.</text>
</comment>
<keyword evidence="3" id="KW-1185">Reference proteome</keyword>
<proteinExistence type="predicted"/>
<sequence length="220" mass="25117">SLIEYNVRWKGLSNASNTWIAGKQFNCYESLTEFKSEPELLIDCDAFTHPNDDIINSDSKHMNTFHENGRVKIAGEKKCKINGKIFASPSACSRHVRIHTEYSVQEQQPHCCISLSDKQQTTNQDLTNTNSTSQATTVITSQNQSISMIKHKGRYKEMPYIRGGTSKYPRRYKTSLRTKVATPADLISLRIIFGPLFKFDKMDFVHSKIEANNTRAEQFN</sequence>
<protein>
    <recommendedName>
        <fullName evidence="1">Chromo domain-containing protein</fullName>
    </recommendedName>
</protein>
<dbReference type="AlphaFoldDB" id="A0A9Q0RUP0"/>
<name>A0A9Q0RUP0_9DIPT</name>
<accession>A0A9Q0RUP0</accession>
<evidence type="ECO:0000259" key="1">
    <source>
        <dbReference type="PROSITE" id="PS50013"/>
    </source>
</evidence>